<name>A0A5T6WDR9_SALER</name>
<evidence type="ECO:0000313" key="6">
    <source>
        <dbReference type="EMBL" id="EBM7266255.1"/>
    </source>
</evidence>
<evidence type="ECO:0000256" key="4">
    <source>
        <dbReference type="SAM" id="MobiDB-lite"/>
    </source>
</evidence>
<gene>
    <name evidence="6" type="ORF">D4S98_23320</name>
</gene>
<dbReference type="PANTHER" id="PTHR30349:SF90">
    <property type="entry name" value="TYROSINE RECOMBINASE XERD"/>
    <property type="match status" value="1"/>
</dbReference>
<dbReference type="AlphaFoldDB" id="A0A5T6WDR9"/>
<evidence type="ECO:0000259" key="5">
    <source>
        <dbReference type="PROSITE" id="PS51898"/>
    </source>
</evidence>
<dbReference type="EMBL" id="AAGDNH010000019">
    <property type="protein sequence ID" value="EBM7266255.1"/>
    <property type="molecule type" value="Genomic_DNA"/>
</dbReference>
<protein>
    <submittedName>
        <fullName evidence="6">Resolvase</fullName>
    </submittedName>
</protein>
<comment type="caution">
    <text evidence="6">The sequence shown here is derived from an EMBL/GenBank/DDBJ whole genome shotgun (WGS) entry which is preliminary data.</text>
</comment>
<dbReference type="Gene3D" id="1.10.443.10">
    <property type="entry name" value="Intergrase catalytic core"/>
    <property type="match status" value="1"/>
</dbReference>
<dbReference type="SUPFAM" id="SSF56349">
    <property type="entry name" value="DNA breaking-rejoining enzymes"/>
    <property type="match status" value="1"/>
</dbReference>
<evidence type="ECO:0000256" key="2">
    <source>
        <dbReference type="ARBA" id="ARBA00023172"/>
    </source>
</evidence>
<organism evidence="6">
    <name type="scientific">Salmonella enterica</name>
    <name type="common">Salmonella choleraesuis</name>
    <dbReference type="NCBI Taxonomy" id="28901"/>
    <lineage>
        <taxon>Bacteria</taxon>
        <taxon>Pseudomonadati</taxon>
        <taxon>Pseudomonadota</taxon>
        <taxon>Gammaproteobacteria</taxon>
        <taxon>Enterobacterales</taxon>
        <taxon>Enterobacteriaceae</taxon>
        <taxon>Salmonella</taxon>
    </lineage>
</organism>
<dbReference type="GO" id="GO:0003677">
    <property type="term" value="F:DNA binding"/>
    <property type="evidence" value="ECO:0007669"/>
    <property type="project" value="InterPro"/>
</dbReference>
<dbReference type="CDD" id="cd00397">
    <property type="entry name" value="DNA_BRE_C"/>
    <property type="match status" value="1"/>
</dbReference>
<evidence type="ECO:0000256" key="3">
    <source>
        <dbReference type="PIRSR" id="PIRSR004576-50"/>
    </source>
</evidence>
<sequence length="299" mass="33938">MLSDAPLLQVIIAGTSKKTGAEIKKLSHLPASIFQISRSDAWNLTLSPDAARNMRDLAAQIGAGMPKYLIAPEVSLLLSYIDDLNIRMYFETLWNTGARLNEALALKPADFMLTPTRQYPQPVVILKTLKQRLKEAERRPGRPTTRHPPLHPDPRYRKPQEPAVRLVPVLDAGYALRMREYLATWKKRIKHQPVWDITSRQTPLNWINTAVARAERDGVTFSVPVTPHTFRHSYAMHLTMSGVPPRVLQSLLGHRYARSTEIYTRVFSLDVLTGSGLSFTCDPRRAKQLLGYPERINDE</sequence>
<dbReference type="InterPro" id="IPR013762">
    <property type="entry name" value="Integrase-like_cat_sf"/>
</dbReference>
<dbReference type="InterPro" id="IPR050090">
    <property type="entry name" value="Tyrosine_recombinase_XerCD"/>
</dbReference>
<feature type="domain" description="Tyr recombinase" evidence="5">
    <location>
        <begin position="64"/>
        <end position="277"/>
    </location>
</feature>
<feature type="region of interest" description="Disordered" evidence="4">
    <location>
        <begin position="134"/>
        <end position="158"/>
    </location>
</feature>
<accession>A0A5T6WDR9</accession>
<dbReference type="GO" id="GO:0015074">
    <property type="term" value="P:DNA integration"/>
    <property type="evidence" value="ECO:0007669"/>
    <property type="project" value="UniProtKB-KW"/>
</dbReference>
<dbReference type="InterPro" id="IPR002104">
    <property type="entry name" value="Integrase_catalytic"/>
</dbReference>
<proteinExistence type="predicted"/>
<dbReference type="InterPro" id="IPR016423">
    <property type="entry name" value="Resolvase_Rsv"/>
</dbReference>
<evidence type="ECO:0000256" key="1">
    <source>
        <dbReference type="ARBA" id="ARBA00022908"/>
    </source>
</evidence>
<dbReference type="PANTHER" id="PTHR30349">
    <property type="entry name" value="PHAGE INTEGRASE-RELATED"/>
    <property type="match status" value="1"/>
</dbReference>
<dbReference type="Pfam" id="PF00589">
    <property type="entry name" value="Phage_integrase"/>
    <property type="match status" value="1"/>
</dbReference>
<dbReference type="PIRSF" id="PIRSF004576">
    <property type="entry name" value="Resolvase_Rsv"/>
    <property type="match status" value="1"/>
</dbReference>
<dbReference type="GO" id="GO:0006310">
    <property type="term" value="P:DNA recombination"/>
    <property type="evidence" value="ECO:0007669"/>
    <property type="project" value="UniProtKB-KW"/>
</dbReference>
<dbReference type="PROSITE" id="PS51898">
    <property type="entry name" value="TYR_RECOMBINASE"/>
    <property type="match status" value="1"/>
</dbReference>
<keyword evidence="2" id="KW-0233">DNA recombination</keyword>
<reference evidence="6" key="1">
    <citation type="submission" date="2018-09" db="EMBL/GenBank/DDBJ databases">
        <authorList>
            <consortium name="PulseNet: The National Subtyping Network for Foodborne Disease Surveillance"/>
            <person name="Tarr C.L."/>
            <person name="Trees E."/>
            <person name="Katz L.S."/>
            <person name="Carleton-Romer H.A."/>
            <person name="Stroika S."/>
            <person name="Kucerova Z."/>
            <person name="Roache K.F."/>
            <person name="Sabol A.L."/>
            <person name="Besser J."/>
            <person name="Gerner-Smidt P."/>
        </authorList>
    </citation>
    <scope>NUCLEOTIDE SEQUENCE</scope>
    <source>
        <strain evidence="6">PNUSAS050490</strain>
    </source>
</reference>
<dbReference type="InterPro" id="IPR011010">
    <property type="entry name" value="DNA_brk_join_enz"/>
</dbReference>
<feature type="active site" description="O-(3'-phospho-DNA)-tyrosine intermediate" evidence="3">
    <location>
        <position position="263"/>
    </location>
</feature>
<keyword evidence="1" id="KW-0229">DNA integration</keyword>